<evidence type="ECO:0000313" key="1">
    <source>
        <dbReference type="EMBL" id="OHU51624.1"/>
    </source>
</evidence>
<dbReference type="Proteomes" id="UP000180043">
    <property type="component" value="Unassembled WGS sequence"/>
</dbReference>
<accession>A0A1S1LKF6</accession>
<proteinExistence type="predicted"/>
<sequence>MSLTVSQARAWDPSFLDKLATGLENGNTSYEGQLDKALREAEEEHSRGSGKEADARLAAAQKEHSMGMRIAKAIDAGVASLRAGATRMGDARNVALARVDDALHEQFEVSDAWKVSLSAAQANDKNAPARRDHHQALVEDGRHKLVEADEAVSFDLDAKFDEIKAWSKDEAQGDDYEPPSLQGKSREEVAQIVKSAEFQEWMKEHPDAAKPILDAAFDAGQLDPNDPMYKNFLQGYWQREALEAAGIDPSTWDPSKGAQANADTIRKVYEYYGKLFLDHPELQWAGMANMIGPSFAGAFYDLDQMQQVAKQIEANLPNIPGIPDQIKDRIHQLANMPASELQFYQTTLLSMQKEIFMDQAAMHEAYLNGGTAETDRLFRAGLLDPPTQKAWHEIADGAATGNPELIAKGNTQLLHREQWDIIADDYDRMRNHPGTGGVVTWGMTMLGAPSIPGAHSYAELFPETFKFDPPGPGSIEVKTPFPNGNISYADQRWNLITQDTLPAYQNLLRDNPDLARQIIESNFNQRMESQRLGNQIDDIVKRFIDGWKVEIHR</sequence>
<evidence type="ECO:0000313" key="2">
    <source>
        <dbReference type="Proteomes" id="UP000180043"/>
    </source>
</evidence>
<dbReference type="OrthoDB" id="4380938at2"/>
<comment type="caution">
    <text evidence="1">The sequence shown here is derived from an EMBL/GenBank/DDBJ whole genome shotgun (WGS) entry which is preliminary data.</text>
</comment>
<dbReference type="EMBL" id="MLIQ01000022">
    <property type="protein sequence ID" value="OHU51624.1"/>
    <property type="molecule type" value="Genomic_DNA"/>
</dbReference>
<dbReference type="GeneID" id="31680484"/>
<gene>
    <name evidence="1" type="ORF">BKG82_19240</name>
</gene>
<dbReference type="AlphaFoldDB" id="A0A1S1LKF6"/>
<reference evidence="1 2" key="1">
    <citation type="submission" date="2016-10" db="EMBL/GenBank/DDBJ databases">
        <title>Evaluation of Human, Veterinary and Environmental Mycobacterium chelonae Isolates by Core Genome Phylogenomic Analysis, Targeted Gene Comparison, and Anti-microbial Susceptibility Patterns: A Tale of Mistaken Identities.</title>
        <authorList>
            <person name="Fogelson S.B."/>
            <person name="Camus A.C."/>
            <person name="Lorenz W."/>
            <person name="Vasireddy R."/>
            <person name="Vasireddy S."/>
            <person name="Smith T."/>
            <person name="Brown-Elliott B.A."/>
            <person name="Wallace R.J.Jr."/>
            <person name="Hasan N.A."/>
            <person name="Reischl U."/>
            <person name="Sanchez S."/>
        </authorList>
    </citation>
    <scope>NUCLEOTIDE SEQUENCE [LARGE SCALE GENOMIC DNA]</scope>
    <source>
        <strain evidence="1 2">15515</strain>
    </source>
</reference>
<dbReference type="RefSeq" id="WP_052740243.1">
    <property type="nucleotide sequence ID" value="NZ_CP010946.1"/>
</dbReference>
<organism evidence="1 2">
    <name type="scientific">Mycobacteroides chelonae</name>
    <name type="common">Mycobacterium chelonae</name>
    <dbReference type="NCBI Taxonomy" id="1774"/>
    <lineage>
        <taxon>Bacteria</taxon>
        <taxon>Bacillati</taxon>
        <taxon>Actinomycetota</taxon>
        <taxon>Actinomycetes</taxon>
        <taxon>Mycobacteriales</taxon>
        <taxon>Mycobacteriaceae</taxon>
        <taxon>Mycobacteroides</taxon>
    </lineage>
</organism>
<evidence type="ECO:0008006" key="3">
    <source>
        <dbReference type="Google" id="ProtNLM"/>
    </source>
</evidence>
<name>A0A1S1LKF6_MYCCH</name>
<protein>
    <recommendedName>
        <fullName evidence="3">WXG100 family type VII secretion target</fullName>
    </recommendedName>
</protein>